<gene>
    <name evidence="9" type="ORF">KSZ_02700</name>
</gene>
<name>A0ABQ3V8V3_9CHLR</name>
<dbReference type="RefSeq" id="WP_201359959.1">
    <property type="nucleotide sequence ID" value="NZ_BNJJ01000001.1"/>
</dbReference>
<evidence type="ECO:0000256" key="6">
    <source>
        <dbReference type="PROSITE-ProRule" id="PRU10141"/>
    </source>
</evidence>
<dbReference type="EC" id="2.7.11.1" evidence="1"/>
<dbReference type="Pfam" id="PF00069">
    <property type="entry name" value="Pkinase"/>
    <property type="match status" value="1"/>
</dbReference>
<dbReference type="Gene3D" id="1.10.510.10">
    <property type="entry name" value="Transferase(Phosphotransferase) domain 1"/>
    <property type="match status" value="2"/>
</dbReference>
<keyword evidence="3 6" id="KW-0547">Nucleotide-binding</keyword>
<evidence type="ECO:0000259" key="7">
    <source>
        <dbReference type="PROSITE" id="PS50011"/>
    </source>
</evidence>
<dbReference type="PROSITE" id="PS00107">
    <property type="entry name" value="PROTEIN_KINASE_ATP"/>
    <property type="match status" value="1"/>
</dbReference>
<keyword evidence="10" id="KW-1185">Reference proteome</keyword>
<dbReference type="InterPro" id="IPR000719">
    <property type="entry name" value="Prot_kinase_dom"/>
</dbReference>
<keyword evidence="2" id="KW-0808">Transferase</keyword>
<protein>
    <recommendedName>
        <fullName evidence="1">non-specific serine/threonine protein kinase</fullName>
        <ecNumber evidence="1">2.7.11.1</ecNumber>
    </recommendedName>
</protein>
<dbReference type="PROSITE" id="PS50965">
    <property type="entry name" value="NERD"/>
    <property type="match status" value="1"/>
</dbReference>
<dbReference type="InterPro" id="IPR011009">
    <property type="entry name" value="Kinase-like_dom_sf"/>
</dbReference>
<sequence length="1305" mass="148046">MAELISAGPSSFATEGERQAATVLQQQLPADWIIICNKILPTNDDRSFEIDFIIIGKNWVFLLDEKSWHGRIRGDDEQWIRANGSSERSPLAKIDYTAKIFAGQLGYKVTPLKQGAHYVRGGVLLSVQEVYPQIHDNRATHGVFLLSDACQRLQKLDQQGGNPAVGQWSAKIKEALLHLNNRPEVPKSINFLKIDDAVSLRPNVRLFYASVEDDPTDVRHLLVYNLGKNPLQAKELADFYKQEYKTIKKLQSTGLVPDVQDPFIWSEDYLIVTITPPKGKSLKATPLPETREEFVQELQLAAACFKGLDQIHAQGVLHRALGPETIYVQSKQPAKITFTNFYAARMGTNTIAPSLDALSFEDPYASIDVAIGYEYATIQTDTFSMALILLERLSGTAITKLRTNVEGAILFPDQPRWSSFLVKEQADQLHELFKELLQPPDNTQITAKAAGTRLAELAHNVSNATKGEEGRILCKDFRIQRVLGQGMMARTYLVSNINYQELGSYVLKQFLRTEEVNNQAVAEYKALKGISSIYLPRIDFIFAPDDDAHILMEHIPGPTLQQVESEFPWPLDRWWSFAQHLLNAVEILEQKALLHRDIKPANIMLHESNNHPVLIDFGFAMQIGENKHIAGTPLYLPPEAKYGEPTPASTDRYAAAIVLFQTLTGLLPFTKAPNGQRDPISLDQFVETRIRRIATVLQRATANDPDQRPTTIGQLRDDLQLAFMALEEPVTTHELEKQINPWVDNIRSLYRNSDSGNMNNRGLDSEFVRETYIATALDKELLPAIFEQLPHVLFLSGNPGDGKTAFLEKVFEELKQRGGQIIDKNPSGWSISYKEHTFRSCYDASESHEHLSADEQLSEKLQGLEGSTPPTDKVTVLVAINDGRLFDFFQRRREQFFWMGSQIDQLTDRQAMTSQDVWLVDMKQRAFVSLPGEDEHSIFQPMLARFVQPQHWTICESCSAQDICPIRKNALALKKKAVASRLEYLFLLIHLRRQRHITMRDLRSAVSYILTGNKSCQDIHDLNEGTEIGTSLTNLAYWQNIFMSNNTHDELLEDIASLDPARFARPHLDRFLHFHQLESDALVRRQIFRDKQDIAPQRFKSTTDWMAAAKRRLYFEAAPSKPEAGLPEIKWKNLLPYRYAARFIDLLNDRIDPEAVLKNLALGLLRSDEVFEDVPDDKLSVKVSASAAQQLVVLKQLPLDDFELIVSAPQHTQLIETLPEMVVLQHKSGTPRMEITLDLFELLIQLASGLQPNAREYASLLEDLKPFKNALLLRETQELILIESEFRTHHIAQRDGKIIREQIVG</sequence>
<keyword evidence="5 6" id="KW-0067">ATP-binding</keyword>
<dbReference type="InterPro" id="IPR011528">
    <property type="entry name" value="NERD"/>
</dbReference>
<evidence type="ECO:0000256" key="4">
    <source>
        <dbReference type="ARBA" id="ARBA00022777"/>
    </source>
</evidence>
<dbReference type="InterPro" id="IPR008271">
    <property type="entry name" value="Ser/Thr_kinase_AS"/>
</dbReference>
<reference evidence="9 10" key="1">
    <citation type="journal article" date="2021" name="Int. J. Syst. Evol. Microbiol.">
        <title>Reticulibacter mediterranei gen. nov., sp. nov., within the new family Reticulibacteraceae fam. nov., and Ktedonospora formicarum gen. nov., sp. nov., Ktedonobacter robiniae sp. nov., Dictyobacter formicarum sp. nov. and Dictyobacter arantiisoli sp. nov., belonging to the class Ktedonobacteria.</title>
        <authorList>
            <person name="Yabe S."/>
            <person name="Zheng Y."/>
            <person name="Wang C.M."/>
            <person name="Sakai Y."/>
            <person name="Abe K."/>
            <person name="Yokota A."/>
            <person name="Donadio S."/>
            <person name="Cavaletti L."/>
            <person name="Monciardini P."/>
        </authorList>
    </citation>
    <scope>NUCLEOTIDE SEQUENCE [LARGE SCALE GENOMIC DNA]</scope>
    <source>
        <strain evidence="9 10">SOSP1-9</strain>
    </source>
</reference>
<dbReference type="PROSITE" id="PS00108">
    <property type="entry name" value="PROTEIN_KINASE_ST"/>
    <property type="match status" value="1"/>
</dbReference>
<feature type="domain" description="Protein kinase" evidence="7">
    <location>
        <begin position="477"/>
        <end position="724"/>
    </location>
</feature>
<dbReference type="Pfam" id="PF08378">
    <property type="entry name" value="NERD"/>
    <property type="match status" value="1"/>
</dbReference>
<feature type="domain" description="NERD" evidence="8">
    <location>
        <begin position="12"/>
        <end position="124"/>
    </location>
</feature>
<organism evidence="9 10">
    <name type="scientific">Dictyobacter formicarum</name>
    <dbReference type="NCBI Taxonomy" id="2778368"/>
    <lineage>
        <taxon>Bacteria</taxon>
        <taxon>Bacillati</taxon>
        <taxon>Chloroflexota</taxon>
        <taxon>Ktedonobacteria</taxon>
        <taxon>Ktedonobacterales</taxon>
        <taxon>Dictyobacteraceae</taxon>
        <taxon>Dictyobacter</taxon>
    </lineage>
</organism>
<dbReference type="PANTHER" id="PTHR43289">
    <property type="entry name" value="MITOGEN-ACTIVATED PROTEIN KINASE KINASE KINASE 20-RELATED"/>
    <property type="match status" value="1"/>
</dbReference>
<dbReference type="SUPFAM" id="SSF56112">
    <property type="entry name" value="Protein kinase-like (PK-like)"/>
    <property type="match status" value="2"/>
</dbReference>
<dbReference type="InterPro" id="IPR017441">
    <property type="entry name" value="Protein_kinase_ATP_BS"/>
</dbReference>
<accession>A0ABQ3V8V3</accession>
<feature type="domain" description="Protein kinase" evidence="7">
    <location>
        <begin position="94"/>
        <end position="462"/>
    </location>
</feature>
<comment type="caution">
    <text evidence="9">The sequence shown here is derived from an EMBL/GenBank/DDBJ whole genome shotgun (WGS) entry which is preliminary data.</text>
</comment>
<dbReference type="PROSITE" id="PS50011">
    <property type="entry name" value="PROTEIN_KINASE_DOM"/>
    <property type="match status" value="2"/>
</dbReference>
<feature type="binding site" evidence="6">
    <location>
        <position position="508"/>
    </location>
    <ligand>
        <name>ATP</name>
        <dbReference type="ChEBI" id="CHEBI:30616"/>
    </ligand>
</feature>
<keyword evidence="4 9" id="KW-0418">Kinase</keyword>
<evidence type="ECO:0000313" key="9">
    <source>
        <dbReference type="EMBL" id="GHO82264.1"/>
    </source>
</evidence>
<evidence type="ECO:0000256" key="5">
    <source>
        <dbReference type="ARBA" id="ARBA00022840"/>
    </source>
</evidence>
<evidence type="ECO:0000256" key="1">
    <source>
        <dbReference type="ARBA" id="ARBA00012513"/>
    </source>
</evidence>
<dbReference type="SMART" id="SM00220">
    <property type="entry name" value="S_TKc"/>
    <property type="match status" value="1"/>
</dbReference>
<dbReference type="PANTHER" id="PTHR43289:SF6">
    <property type="entry name" value="SERINE_THREONINE-PROTEIN KINASE NEKL-3"/>
    <property type="match status" value="1"/>
</dbReference>
<proteinExistence type="predicted"/>
<dbReference type="GO" id="GO:0016301">
    <property type="term" value="F:kinase activity"/>
    <property type="evidence" value="ECO:0007669"/>
    <property type="project" value="UniProtKB-KW"/>
</dbReference>
<evidence type="ECO:0000256" key="3">
    <source>
        <dbReference type="ARBA" id="ARBA00022741"/>
    </source>
</evidence>
<dbReference type="CDD" id="cd14014">
    <property type="entry name" value="STKc_PknB_like"/>
    <property type="match status" value="1"/>
</dbReference>
<evidence type="ECO:0000259" key="8">
    <source>
        <dbReference type="PROSITE" id="PS50965"/>
    </source>
</evidence>
<evidence type="ECO:0000256" key="2">
    <source>
        <dbReference type="ARBA" id="ARBA00022679"/>
    </source>
</evidence>
<dbReference type="Proteomes" id="UP000635565">
    <property type="component" value="Unassembled WGS sequence"/>
</dbReference>
<evidence type="ECO:0000313" key="10">
    <source>
        <dbReference type="Proteomes" id="UP000635565"/>
    </source>
</evidence>
<dbReference type="EMBL" id="BNJJ01000001">
    <property type="protein sequence ID" value="GHO82264.1"/>
    <property type="molecule type" value="Genomic_DNA"/>
</dbReference>